<proteinExistence type="predicted"/>
<feature type="transmembrane region" description="Helical" evidence="1">
    <location>
        <begin position="114"/>
        <end position="134"/>
    </location>
</feature>
<comment type="caution">
    <text evidence="2">The sequence shown here is derived from an EMBL/GenBank/DDBJ whole genome shotgun (WGS) entry which is preliminary data.</text>
</comment>
<evidence type="ECO:0000313" key="2">
    <source>
        <dbReference type="EMBL" id="GEN81456.1"/>
    </source>
</evidence>
<dbReference type="RefSeq" id="WP_052113451.1">
    <property type="nucleotide sequence ID" value="NZ_BJYK01000012.1"/>
</dbReference>
<evidence type="ECO:0000313" key="3">
    <source>
        <dbReference type="Proteomes" id="UP000321484"/>
    </source>
</evidence>
<feature type="transmembrane region" description="Helical" evidence="1">
    <location>
        <begin position="47"/>
        <end position="65"/>
    </location>
</feature>
<feature type="transmembrane region" description="Helical" evidence="1">
    <location>
        <begin position="72"/>
        <end position="94"/>
    </location>
</feature>
<keyword evidence="1" id="KW-0812">Transmembrane</keyword>
<keyword evidence="3" id="KW-1185">Reference proteome</keyword>
<evidence type="ECO:0000256" key="1">
    <source>
        <dbReference type="SAM" id="Phobius"/>
    </source>
</evidence>
<keyword evidence="1" id="KW-0472">Membrane</keyword>
<reference evidence="2 3" key="1">
    <citation type="submission" date="2019-07" db="EMBL/GenBank/DDBJ databases">
        <title>Whole genome shotgun sequence of Actinotalea fermentans NBRC 105374.</title>
        <authorList>
            <person name="Hosoyama A."/>
            <person name="Uohara A."/>
            <person name="Ohji S."/>
            <person name="Ichikawa N."/>
        </authorList>
    </citation>
    <scope>NUCLEOTIDE SEQUENCE [LARGE SCALE GENOMIC DNA]</scope>
    <source>
        <strain evidence="2 3">NBRC 105374</strain>
    </source>
</reference>
<accession>A0A511Z238</accession>
<organism evidence="2 3">
    <name type="scientific">Actinotalea fermentans</name>
    <dbReference type="NCBI Taxonomy" id="43671"/>
    <lineage>
        <taxon>Bacteria</taxon>
        <taxon>Bacillati</taxon>
        <taxon>Actinomycetota</taxon>
        <taxon>Actinomycetes</taxon>
        <taxon>Micrococcales</taxon>
        <taxon>Cellulomonadaceae</taxon>
        <taxon>Actinotalea</taxon>
    </lineage>
</organism>
<name>A0A511Z238_9CELL</name>
<sequence length="136" mass="13596">MTRGPGTRAATHRPTVAWLTGSALLVPVLSGATPAASPGEGPVVPRGSAHLLVLGVWVAVVVFGRRPSPLRTLALCGVLAGPLVVIADAALATYTGVASHVAGRDAFAVIAELLRWAGAGLAAGVVALVILRLGRS</sequence>
<dbReference type="EMBL" id="BJYK01000012">
    <property type="protein sequence ID" value="GEN81456.1"/>
    <property type="molecule type" value="Genomic_DNA"/>
</dbReference>
<dbReference type="Proteomes" id="UP000321484">
    <property type="component" value="Unassembled WGS sequence"/>
</dbReference>
<protein>
    <submittedName>
        <fullName evidence="2">Uncharacterized protein</fullName>
    </submittedName>
</protein>
<keyword evidence="1" id="KW-1133">Transmembrane helix</keyword>
<dbReference type="AlphaFoldDB" id="A0A511Z238"/>
<gene>
    <name evidence="2" type="ORF">AFE02nite_31900</name>
</gene>